<dbReference type="GO" id="GO:0003723">
    <property type="term" value="F:RNA binding"/>
    <property type="evidence" value="ECO:0007669"/>
    <property type="project" value="TreeGrafter"/>
</dbReference>
<protein>
    <recommendedName>
        <fullName evidence="1">RNA helicase</fullName>
        <ecNumber evidence="1">3.6.4.13</ecNumber>
    </recommendedName>
</protein>
<dbReference type="GO" id="GO:0003724">
    <property type="term" value="F:RNA helicase activity"/>
    <property type="evidence" value="ECO:0007669"/>
    <property type="project" value="UniProtKB-EC"/>
</dbReference>
<dbReference type="PANTHER" id="PTHR18934">
    <property type="entry name" value="ATP-DEPENDENT RNA HELICASE"/>
    <property type="match status" value="1"/>
</dbReference>
<evidence type="ECO:0000313" key="3">
    <source>
        <dbReference type="EMBL" id="CAB4318535.1"/>
    </source>
</evidence>
<dbReference type="InterPro" id="IPR027417">
    <property type="entry name" value="P-loop_NTPase"/>
</dbReference>
<keyword evidence="4" id="KW-1185">Reference proteome</keyword>
<evidence type="ECO:0000256" key="1">
    <source>
        <dbReference type="ARBA" id="ARBA00012552"/>
    </source>
</evidence>
<proteinExistence type="predicted"/>
<evidence type="ECO:0000313" key="4">
    <source>
        <dbReference type="Proteomes" id="UP000507245"/>
    </source>
</evidence>
<dbReference type="Gene3D" id="3.40.50.300">
    <property type="entry name" value="P-loop containing nucleotide triphosphate hydrolases"/>
    <property type="match status" value="2"/>
</dbReference>
<comment type="catalytic activity">
    <reaction evidence="2">
        <text>ATP + H2O = ADP + phosphate + H(+)</text>
        <dbReference type="Rhea" id="RHEA:13065"/>
        <dbReference type="ChEBI" id="CHEBI:15377"/>
        <dbReference type="ChEBI" id="CHEBI:15378"/>
        <dbReference type="ChEBI" id="CHEBI:30616"/>
        <dbReference type="ChEBI" id="CHEBI:43474"/>
        <dbReference type="ChEBI" id="CHEBI:456216"/>
        <dbReference type="EC" id="3.6.4.13"/>
    </reaction>
</comment>
<dbReference type="SUPFAM" id="SSF52540">
    <property type="entry name" value="P-loop containing nucleoside triphosphate hydrolases"/>
    <property type="match status" value="1"/>
</dbReference>
<dbReference type="AlphaFoldDB" id="A0A6J5Y3M8"/>
<gene>
    <name evidence="3" type="ORF">ORAREDHAP_LOCUS45608</name>
</gene>
<accession>A0A6J5Y3M8</accession>
<evidence type="ECO:0000256" key="2">
    <source>
        <dbReference type="ARBA" id="ARBA00047984"/>
    </source>
</evidence>
<organism evidence="3 4">
    <name type="scientific">Prunus armeniaca</name>
    <name type="common">Apricot</name>
    <name type="synonym">Armeniaca vulgaris</name>
    <dbReference type="NCBI Taxonomy" id="36596"/>
    <lineage>
        <taxon>Eukaryota</taxon>
        <taxon>Viridiplantae</taxon>
        <taxon>Streptophyta</taxon>
        <taxon>Embryophyta</taxon>
        <taxon>Tracheophyta</taxon>
        <taxon>Spermatophyta</taxon>
        <taxon>Magnoliopsida</taxon>
        <taxon>eudicotyledons</taxon>
        <taxon>Gunneridae</taxon>
        <taxon>Pentapetalae</taxon>
        <taxon>rosids</taxon>
        <taxon>fabids</taxon>
        <taxon>Rosales</taxon>
        <taxon>Rosaceae</taxon>
        <taxon>Amygdaloideae</taxon>
        <taxon>Amygdaleae</taxon>
        <taxon>Prunus</taxon>
    </lineage>
</organism>
<reference evidence="4" key="1">
    <citation type="journal article" date="2020" name="Genome Biol.">
        <title>Gamete binning: chromosome-level and haplotype-resolved genome assembly enabled by high-throughput single-cell sequencing of gamete genomes.</title>
        <authorList>
            <person name="Campoy J.A."/>
            <person name="Sun H."/>
            <person name="Goel M."/>
            <person name="Jiao W.-B."/>
            <person name="Folz-Donahue K."/>
            <person name="Wang N."/>
            <person name="Rubio M."/>
            <person name="Liu C."/>
            <person name="Kukat C."/>
            <person name="Ruiz D."/>
            <person name="Huettel B."/>
            <person name="Schneeberger K."/>
        </authorList>
    </citation>
    <scope>NUCLEOTIDE SEQUENCE [LARGE SCALE GENOMIC DNA]</scope>
    <source>
        <strain evidence="4">cv. Rojo Pasion</strain>
    </source>
</reference>
<sequence length="288" mass="31536">MWENHTDTSISTQGQKEKIGITLTCGIATVMPSVTARVACENRGPACILAYSSPDNKTDHTSNVLIKYKTDGILVREILDGEADLEGYGVVMVDEANERTLSTDILLGKLKDIALSRQCDFKLLISCSTETDAKKLSGYFDSAPVFKIPRRRLRNLISHMKKMEEGLVNQAVARTLEIHVTQSRLTQQPALEPTPQGARKVVLATSVAETSLLMLTGIHYVIDSGFCIMKSYHPTAGVESALLSPISKALAVQRAEQAGSMCAMLYICGYLNDLQDQTAPEEVQRSNK</sequence>
<dbReference type="EC" id="3.6.4.13" evidence="1"/>
<dbReference type="Proteomes" id="UP000507245">
    <property type="component" value="Unassembled WGS sequence"/>
</dbReference>
<dbReference type="OrthoDB" id="10253254at2759"/>
<dbReference type="PANTHER" id="PTHR18934:SF83">
    <property type="entry name" value="PRE-MRNA-SPLICING FACTOR ATP-DEPENDENT RNA HELICASE DHX16"/>
    <property type="match status" value="1"/>
</dbReference>
<dbReference type="GO" id="GO:0071013">
    <property type="term" value="C:catalytic step 2 spliceosome"/>
    <property type="evidence" value="ECO:0007669"/>
    <property type="project" value="TreeGrafter"/>
</dbReference>
<dbReference type="EMBL" id="CAEKKB010000007">
    <property type="protein sequence ID" value="CAB4318535.1"/>
    <property type="molecule type" value="Genomic_DNA"/>
</dbReference>
<name>A0A6J5Y3M8_PRUAR</name>